<evidence type="ECO:0000313" key="2">
    <source>
        <dbReference type="EMBL" id="KRX03566.1"/>
    </source>
</evidence>
<name>A0A0V0QMT6_PSEPJ</name>
<gene>
    <name evidence="2" type="ORF">PPERSA_04118</name>
</gene>
<dbReference type="Gene3D" id="1.10.600.10">
    <property type="entry name" value="Farnesyl Diphosphate Synthase"/>
    <property type="match status" value="1"/>
</dbReference>
<comment type="caution">
    <text evidence="2">The sequence shown here is derived from an EMBL/GenBank/DDBJ whole genome shotgun (WGS) entry which is preliminary data.</text>
</comment>
<dbReference type="InterPro" id="IPR008949">
    <property type="entry name" value="Isoprenoid_synthase_dom_sf"/>
</dbReference>
<dbReference type="SUPFAM" id="SSF48576">
    <property type="entry name" value="Terpenoid synthases"/>
    <property type="match status" value="1"/>
</dbReference>
<dbReference type="InParanoid" id="A0A0V0QMT6"/>
<proteinExistence type="predicted"/>
<dbReference type="OrthoDB" id="270318at2759"/>
<reference evidence="2 3" key="1">
    <citation type="journal article" date="2015" name="Sci. Rep.">
        <title>Genome of the facultative scuticociliatosis pathogen Pseudocohnilembus persalinus provides insight into its virulence through horizontal gene transfer.</title>
        <authorList>
            <person name="Xiong J."/>
            <person name="Wang G."/>
            <person name="Cheng J."/>
            <person name="Tian M."/>
            <person name="Pan X."/>
            <person name="Warren A."/>
            <person name="Jiang C."/>
            <person name="Yuan D."/>
            <person name="Miao W."/>
        </authorList>
    </citation>
    <scope>NUCLEOTIDE SEQUENCE [LARGE SCALE GENOMIC DNA]</scope>
    <source>
        <strain evidence="2">36N120E</strain>
    </source>
</reference>
<keyword evidence="3" id="KW-1185">Reference proteome</keyword>
<dbReference type="AlphaFoldDB" id="A0A0V0QMT6"/>
<organism evidence="2 3">
    <name type="scientific">Pseudocohnilembus persalinus</name>
    <name type="common">Ciliate</name>
    <dbReference type="NCBI Taxonomy" id="266149"/>
    <lineage>
        <taxon>Eukaryota</taxon>
        <taxon>Sar</taxon>
        <taxon>Alveolata</taxon>
        <taxon>Ciliophora</taxon>
        <taxon>Intramacronucleata</taxon>
        <taxon>Oligohymenophorea</taxon>
        <taxon>Scuticociliatia</taxon>
        <taxon>Philasterida</taxon>
        <taxon>Pseudocohnilembidae</taxon>
        <taxon>Pseudocohnilembus</taxon>
    </lineage>
</organism>
<dbReference type="OMA" id="MINAREQ"/>
<dbReference type="InterPro" id="IPR002060">
    <property type="entry name" value="Squ/phyt_synthse"/>
</dbReference>
<protein>
    <submittedName>
        <fullName evidence="2">Terpenoid synthase</fullName>
    </submittedName>
</protein>
<accession>A0A0V0QMT6</accession>
<sequence length="370" mass="44124">MIVLNQISKLITQKKDIKILNLCKQQKFSFSDKPHFNEDQQKLYEKYEKEHKQSEENLKKIEEEYNKFKQEYENKTIYDTETAQKYVVDNIKKFDWNSYIIGPYYPSAIRNDFYTLQYYNLELMRIPESTREPSLALGKLEFWDDSLDHIFSDNPIKEPLSLAIHHTCKNNPLSKRQFQYLVQARRIEIENKHVPDLPFLVNLAETIRGNLIKLNLQLLRVDYRKNPELQKCIILVARCLGLLDYIKRIPFTLQKYRLYMPDDLLRKHNVSVRNLWDRIEGKPKDELFDVVLEVAAFAKKCLEEAKQYNSALPPQAFRAMLHAVEAEYYLEYLEKVNFNVFDRGINSSSYIQLPYRVFVAAKSQQFYTNK</sequence>
<dbReference type="Proteomes" id="UP000054937">
    <property type="component" value="Unassembled WGS sequence"/>
</dbReference>
<keyword evidence="1" id="KW-0175">Coiled coil</keyword>
<dbReference type="EMBL" id="LDAU01000129">
    <property type="protein sequence ID" value="KRX03566.1"/>
    <property type="molecule type" value="Genomic_DNA"/>
</dbReference>
<dbReference type="Pfam" id="PF00494">
    <property type="entry name" value="SQS_PSY"/>
    <property type="match status" value="1"/>
</dbReference>
<evidence type="ECO:0000256" key="1">
    <source>
        <dbReference type="SAM" id="Coils"/>
    </source>
</evidence>
<feature type="coiled-coil region" evidence="1">
    <location>
        <begin position="37"/>
        <end position="78"/>
    </location>
</feature>
<evidence type="ECO:0000313" key="3">
    <source>
        <dbReference type="Proteomes" id="UP000054937"/>
    </source>
</evidence>